<dbReference type="SUPFAM" id="SSF53720">
    <property type="entry name" value="ALDH-like"/>
    <property type="match status" value="1"/>
</dbReference>
<dbReference type="Gene3D" id="3.40.605.10">
    <property type="entry name" value="Aldehyde Dehydrogenase, Chain A, domain 1"/>
    <property type="match status" value="1"/>
</dbReference>
<proteinExistence type="inferred from homology"/>
<protein>
    <submittedName>
        <fullName evidence="5">Acyl-CoA reductase-like NAD-dependent aldehyde dehydrogenase</fullName>
    </submittedName>
</protein>
<keyword evidence="1 3" id="KW-0560">Oxidoreductase</keyword>
<dbReference type="Gene3D" id="3.40.309.10">
    <property type="entry name" value="Aldehyde Dehydrogenase, Chain A, domain 2"/>
    <property type="match status" value="1"/>
</dbReference>
<dbReference type="InterPro" id="IPR016162">
    <property type="entry name" value="Ald_DH_N"/>
</dbReference>
<feature type="domain" description="Aldehyde dehydrogenase" evidence="4">
    <location>
        <begin position="18"/>
        <end position="462"/>
    </location>
</feature>
<accession>A0ABR6NHS2</accession>
<dbReference type="PANTHER" id="PTHR11699">
    <property type="entry name" value="ALDEHYDE DEHYDROGENASE-RELATED"/>
    <property type="match status" value="1"/>
</dbReference>
<dbReference type="InterPro" id="IPR016161">
    <property type="entry name" value="Ald_DH/histidinol_DH"/>
</dbReference>
<reference evidence="5 6" key="1">
    <citation type="submission" date="2020-08" db="EMBL/GenBank/DDBJ databases">
        <title>Exploring microbial biodiversity for novel pathways involved in the catabolism of aromatic compounds derived from lignin.</title>
        <authorList>
            <person name="Elkins J."/>
        </authorList>
    </citation>
    <scope>NUCLEOTIDE SEQUENCE [LARGE SCALE GENOMIC DNA]</scope>
    <source>
        <strain evidence="5 6">B1D3A</strain>
    </source>
</reference>
<evidence type="ECO:0000313" key="5">
    <source>
        <dbReference type="EMBL" id="MBB5986833.1"/>
    </source>
</evidence>
<evidence type="ECO:0000256" key="1">
    <source>
        <dbReference type="ARBA" id="ARBA00023002"/>
    </source>
</evidence>
<sequence>MDHEFKLLIDGKAVDGASSFDVINPATGEAFAQCPKADAAMLEDAVAAARRAFPAWSALPIEERAARVNALADALEARASEFASLLTREQGKPIDQAMYEIMGSVFTLRAFADMRIETKVLREGEGNTVIEHRTPLGVVGAITPWNFPVILLMNKLGPALVTGNCVVAKPAPTTPLTTLLFGELAKDILPPGVFNVLCDENELGPLLTSHPDIAKIAFTGSTATGKKVMASAADSVKRVTLELGGNDAAIVLDDVDPRAVAGKVYQGAMANAGQICVAIKRAYVPSSMYDEFCDELARLAGEAVVDDGARQGATIGPIQNRMQFEKVKALLDSARAEGTILSGGEALDRPGYFIPPTIVRDLDDDAPLVREEQFGPVLPVLKYDDIDDVIARANDSDYGLGGTVWGRDVARATEVAKRIDTGTVWVNQHLAIDANIPFRGSKQSGLGGELGEAGLFEYTQAHIINAVPLEDR</sequence>
<dbReference type="EMBL" id="JACHKA010000001">
    <property type="protein sequence ID" value="MBB5986833.1"/>
    <property type="molecule type" value="Genomic_DNA"/>
</dbReference>
<dbReference type="Proteomes" id="UP001138540">
    <property type="component" value="Unassembled WGS sequence"/>
</dbReference>
<organism evidence="5 6">
    <name type="scientific">Sphingobium lignivorans</name>
    <dbReference type="NCBI Taxonomy" id="2735886"/>
    <lineage>
        <taxon>Bacteria</taxon>
        <taxon>Pseudomonadati</taxon>
        <taxon>Pseudomonadota</taxon>
        <taxon>Alphaproteobacteria</taxon>
        <taxon>Sphingomonadales</taxon>
        <taxon>Sphingomonadaceae</taxon>
        <taxon>Sphingobium</taxon>
    </lineage>
</organism>
<dbReference type="Pfam" id="PF00171">
    <property type="entry name" value="Aldedh"/>
    <property type="match status" value="1"/>
</dbReference>
<comment type="caution">
    <text evidence="5">The sequence shown here is derived from an EMBL/GenBank/DDBJ whole genome shotgun (WGS) entry which is preliminary data.</text>
</comment>
<feature type="active site" evidence="2">
    <location>
        <position position="242"/>
    </location>
</feature>
<evidence type="ECO:0000313" key="6">
    <source>
        <dbReference type="Proteomes" id="UP001138540"/>
    </source>
</evidence>
<dbReference type="PROSITE" id="PS00687">
    <property type="entry name" value="ALDEHYDE_DEHYDR_GLU"/>
    <property type="match status" value="1"/>
</dbReference>
<evidence type="ECO:0000259" key="4">
    <source>
        <dbReference type="Pfam" id="PF00171"/>
    </source>
</evidence>
<dbReference type="CDD" id="cd07106">
    <property type="entry name" value="ALDH_AldA-AAD23400"/>
    <property type="match status" value="1"/>
</dbReference>
<dbReference type="InterPro" id="IPR044086">
    <property type="entry name" value="LUC3-like"/>
</dbReference>
<keyword evidence="6" id="KW-1185">Reference proteome</keyword>
<name>A0ABR6NHS2_9SPHN</name>
<dbReference type="InterPro" id="IPR029510">
    <property type="entry name" value="Ald_DH_CS_GLU"/>
</dbReference>
<evidence type="ECO:0000256" key="2">
    <source>
        <dbReference type="PROSITE-ProRule" id="PRU10007"/>
    </source>
</evidence>
<comment type="similarity">
    <text evidence="3">Belongs to the aldehyde dehydrogenase family.</text>
</comment>
<evidence type="ECO:0000256" key="3">
    <source>
        <dbReference type="RuleBase" id="RU003345"/>
    </source>
</evidence>
<dbReference type="RefSeq" id="WP_184047218.1">
    <property type="nucleotide sequence ID" value="NZ_JACHKA010000001.1"/>
</dbReference>
<dbReference type="InterPro" id="IPR016163">
    <property type="entry name" value="Ald_DH_C"/>
</dbReference>
<dbReference type="InterPro" id="IPR015590">
    <property type="entry name" value="Aldehyde_DH_dom"/>
</dbReference>
<gene>
    <name evidence="5" type="ORF">HNP60_002807</name>
</gene>